<organism evidence="1 2">
    <name type="scientific">Dermacentor silvarum</name>
    <name type="common">Tick</name>
    <dbReference type="NCBI Taxonomy" id="543639"/>
    <lineage>
        <taxon>Eukaryota</taxon>
        <taxon>Metazoa</taxon>
        <taxon>Ecdysozoa</taxon>
        <taxon>Arthropoda</taxon>
        <taxon>Chelicerata</taxon>
        <taxon>Arachnida</taxon>
        <taxon>Acari</taxon>
        <taxon>Parasitiformes</taxon>
        <taxon>Ixodida</taxon>
        <taxon>Ixodoidea</taxon>
        <taxon>Ixodidae</taxon>
        <taxon>Rhipicephalinae</taxon>
        <taxon>Dermacentor</taxon>
    </lineage>
</organism>
<protein>
    <submittedName>
        <fullName evidence="1">Uncharacterized protein</fullName>
    </submittedName>
</protein>
<sequence length="254" mass="28575">MEHFLEQSFQSTLALSVRKPLFRLALKVDHDAREVNTTTVLYSCLAVPIRGRVLCSEKKRVIRAALDKELGGARGRLADALRGIPAVVIRYEATKMHGYYLGYLRTSGGQLKMFEVIVGLVQLFYLMAVNYDRNHDWYVLRMDLLIMLMGTFTAVFAASFLLLTVLLGSTEVPFSLLYRLLYLSLCVVMIPATAVFIKETRIHSSTRELIVSATVSVCFCVGLLGNFLLAYKPTIFETKITQKVPKENKPESGH</sequence>
<evidence type="ECO:0000313" key="2">
    <source>
        <dbReference type="Proteomes" id="UP000821865"/>
    </source>
</evidence>
<evidence type="ECO:0000313" key="1">
    <source>
        <dbReference type="EMBL" id="KAH7970812.1"/>
    </source>
</evidence>
<dbReference type="Proteomes" id="UP000821865">
    <property type="component" value="Chromosome 11"/>
</dbReference>
<comment type="caution">
    <text evidence="1">The sequence shown here is derived from an EMBL/GenBank/DDBJ whole genome shotgun (WGS) entry which is preliminary data.</text>
</comment>
<name>A0ACB8DJN7_DERSI</name>
<reference evidence="1" key="1">
    <citation type="submission" date="2020-05" db="EMBL/GenBank/DDBJ databases">
        <title>Large-scale comparative analyses of tick genomes elucidate their genetic diversity and vector capacities.</title>
        <authorList>
            <person name="Jia N."/>
            <person name="Wang J."/>
            <person name="Shi W."/>
            <person name="Du L."/>
            <person name="Sun Y."/>
            <person name="Zhan W."/>
            <person name="Jiang J."/>
            <person name="Wang Q."/>
            <person name="Zhang B."/>
            <person name="Ji P."/>
            <person name="Sakyi L.B."/>
            <person name="Cui X."/>
            <person name="Yuan T."/>
            <person name="Jiang B."/>
            <person name="Yang W."/>
            <person name="Lam T.T.-Y."/>
            <person name="Chang Q."/>
            <person name="Ding S."/>
            <person name="Wang X."/>
            <person name="Zhu J."/>
            <person name="Ruan X."/>
            <person name="Zhao L."/>
            <person name="Wei J."/>
            <person name="Que T."/>
            <person name="Du C."/>
            <person name="Cheng J."/>
            <person name="Dai P."/>
            <person name="Han X."/>
            <person name="Huang E."/>
            <person name="Gao Y."/>
            <person name="Liu J."/>
            <person name="Shao H."/>
            <person name="Ye R."/>
            <person name="Li L."/>
            <person name="Wei W."/>
            <person name="Wang X."/>
            <person name="Wang C."/>
            <person name="Yang T."/>
            <person name="Huo Q."/>
            <person name="Li W."/>
            <person name="Guo W."/>
            <person name="Chen H."/>
            <person name="Zhou L."/>
            <person name="Ni X."/>
            <person name="Tian J."/>
            <person name="Zhou Y."/>
            <person name="Sheng Y."/>
            <person name="Liu T."/>
            <person name="Pan Y."/>
            <person name="Xia L."/>
            <person name="Li J."/>
            <person name="Zhao F."/>
            <person name="Cao W."/>
        </authorList>
    </citation>
    <scope>NUCLEOTIDE SEQUENCE</scope>
    <source>
        <strain evidence="1">Dsil-2018</strain>
    </source>
</reference>
<keyword evidence="2" id="KW-1185">Reference proteome</keyword>
<dbReference type="EMBL" id="CM023480">
    <property type="protein sequence ID" value="KAH7970812.1"/>
    <property type="molecule type" value="Genomic_DNA"/>
</dbReference>
<proteinExistence type="predicted"/>
<gene>
    <name evidence="1" type="ORF">HPB49_015810</name>
</gene>
<accession>A0ACB8DJN7</accession>